<dbReference type="Proteomes" id="UP000299102">
    <property type="component" value="Unassembled WGS sequence"/>
</dbReference>
<protein>
    <submittedName>
        <fullName evidence="1">Uncharacterized protein</fullName>
    </submittedName>
</protein>
<comment type="caution">
    <text evidence="1">The sequence shown here is derived from an EMBL/GenBank/DDBJ whole genome shotgun (WGS) entry which is preliminary data.</text>
</comment>
<organism evidence="1 2">
    <name type="scientific">Eumeta variegata</name>
    <name type="common">Bagworm moth</name>
    <name type="synonym">Eumeta japonica</name>
    <dbReference type="NCBI Taxonomy" id="151549"/>
    <lineage>
        <taxon>Eukaryota</taxon>
        <taxon>Metazoa</taxon>
        <taxon>Ecdysozoa</taxon>
        <taxon>Arthropoda</taxon>
        <taxon>Hexapoda</taxon>
        <taxon>Insecta</taxon>
        <taxon>Pterygota</taxon>
        <taxon>Neoptera</taxon>
        <taxon>Endopterygota</taxon>
        <taxon>Lepidoptera</taxon>
        <taxon>Glossata</taxon>
        <taxon>Ditrysia</taxon>
        <taxon>Tineoidea</taxon>
        <taxon>Psychidae</taxon>
        <taxon>Oiketicinae</taxon>
        <taxon>Eumeta</taxon>
    </lineage>
</organism>
<accession>A0A4C1UWW3</accession>
<reference evidence="1 2" key="1">
    <citation type="journal article" date="2019" name="Commun. Biol.">
        <title>The bagworm genome reveals a unique fibroin gene that provides high tensile strength.</title>
        <authorList>
            <person name="Kono N."/>
            <person name="Nakamura H."/>
            <person name="Ohtoshi R."/>
            <person name="Tomita M."/>
            <person name="Numata K."/>
            <person name="Arakawa K."/>
        </authorList>
    </citation>
    <scope>NUCLEOTIDE SEQUENCE [LARGE SCALE GENOMIC DNA]</scope>
</reference>
<name>A0A4C1UWW3_EUMVA</name>
<dbReference type="EMBL" id="BGZK01000240">
    <property type="protein sequence ID" value="GBP30993.1"/>
    <property type="molecule type" value="Genomic_DNA"/>
</dbReference>
<evidence type="ECO:0000313" key="1">
    <source>
        <dbReference type="EMBL" id="GBP30993.1"/>
    </source>
</evidence>
<dbReference type="AlphaFoldDB" id="A0A4C1UWW3"/>
<gene>
    <name evidence="1" type="ORF">EVAR_81891_1</name>
</gene>
<proteinExistence type="predicted"/>
<evidence type="ECO:0000313" key="2">
    <source>
        <dbReference type="Proteomes" id="UP000299102"/>
    </source>
</evidence>
<keyword evidence="2" id="KW-1185">Reference proteome</keyword>
<sequence>MNHYVRKAAIRTIIGAARVGGAGSSHAHLVNTRSAISKRCEFSSLTFPDIRRRRYPKRLQHRESHPHASTHYIKNRGVQLIVMLGVCGLQNVFDSIETLAVVHSLSDATLHIAILKS</sequence>